<dbReference type="EMBL" id="QWGP01000038">
    <property type="protein sequence ID" value="RHZ91161.1"/>
    <property type="molecule type" value="Genomic_DNA"/>
</dbReference>
<keyword evidence="1" id="KW-0472">Membrane</keyword>
<name>A0AAX1UFQ0_CERSP</name>
<keyword evidence="1" id="KW-0812">Transmembrane</keyword>
<reference evidence="2 3" key="1">
    <citation type="submission" date="2018-08" db="EMBL/GenBank/DDBJ databases">
        <title>Draft genome sequence of Rhodobacter sphaeroides FY.</title>
        <authorList>
            <person name="Rayyan A."/>
            <person name="Meyer T.E."/>
            <person name="Kyndt J.A."/>
        </authorList>
    </citation>
    <scope>NUCLEOTIDE SEQUENCE [LARGE SCALE GENOMIC DNA]</scope>
    <source>
        <strain evidence="2 3">FY</strain>
    </source>
</reference>
<accession>A0AAX1UFQ0</accession>
<organism evidence="2 3">
    <name type="scientific">Cereibacter sphaeroides</name>
    <name type="common">Rhodobacter sphaeroides</name>
    <dbReference type="NCBI Taxonomy" id="1063"/>
    <lineage>
        <taxon>Bacteria</taxon>
        <taxon>Pseudomonadati</taxon>
        <taxon>Pseudomonadota</taxon>
        <taxon>Alphaproteobacteria</taxon>
        <taxon>Rhodobacterales</taxon>
        <taxon>Paracoccaceae</taxon>
        <taxon>Cereibacter</taxon>
    </lineage>
</organism>
<comment type="caution">
    <text evidence="2">The sequence shown here is derived from an EMBL/GenBank/DDBJ whole genome shotgun (WGS) entry which is preliminary data.</text>
</comment>
<dbReference type="RefSeq" id="WP_119001352.1">
    <property type="nucleotide sequence ID" value="NZ_QWGP01000038.1"/>
</dbReference>
<protein>
    <submittedName>
        <fullName evidence="2">Uncharacterized protein</fullName>
    </submittedName>
</protein>
<proteinExistence type="predicted"/>
<gene>
    <name evidence="2" type="ORF">D1114_21050</name>
</gene>
<keyword evidence="1" id="KW-1133">Transmembrane helix</keyword>
<sequence length="117" mass="12722">MLGLGAEEIATVIVGIATALTVLLGGRKAKQARQRVETSDDMVEVAGALINGDDARALSKEFRANIEEKVLLRGEIVKLRRAVDANTEACEDVRKAAGEVTDQMKELWVEMVRSGRK</sequence>
<feature type="transmembrane region" description="Helical" evidence="1">
    <location>
        <begin position="6"/>
        <end position="25"/>
    </location>
</feature>
<evidence type="ECO:0000256" key="1">
    <source>
        <dbReference type="SAM" id="Phobius"/>
    </source>
</evidence>
<evidence type="ECO:0000313" key="2">
    <source>
        <dbReference type="EMBL" id="RHZ91161.1"/>
    </source>
</evidence>
<dbReference type="AlphaFoldDB" id="A0AAX1UFQ0"/>
<evidence type="ECO:0000313" key="3">
    <source>
        <dbReference type="Proteomes" id="UP000266305"/>
    </source>
</evidence>
<dbReference type="Proteomes" id="UP000266305">
    <property type="component" value="Unassembled WGS sequence"/>
</dbReference>